<dbReference type="CDD" id="cd01392">
    <property type="entry name" value="HTH_LacI"/>
    <property type="match status" value="1"/>
</dbReference>
<dbReference type="Gene3D" id="3.40.50.2300">
    <property type="match status" value="2"/>
</dbReference>
<dbReference type="InterPro" id="IPR028082">
    <property type="entry name" value="Peripla_BP_I"/>
</dbReference>
<dbReference type="Proteomes" id="UP001155483">
    <property type="component" value="Unassembled WGS sequence"/>
</dbReference>
<accession>A0A9X3BEV2</accession>
<keyword evidence="2 5" id="KW-0238">DNA-binding</keyword>
<dbReference type="SUPFAM" id="SSF47413">
    <property type="entry name" value="lambda repressor-like DNA-binding domains"/>
    <property type="match status" value="1"/>
</dbReference>
<dbReference type="EMBL" id="JAOTIF010000001">
    <property type="protein sequence ID" value="MCU7547719.1"/>
    <property type="molecule type" value="Genomic_DNA"/>
</dbReference>
<dbReference type="InterPro" id="IPR010982">
    <property type="entry name" value="Lambda_DNA-bd_dom_sf"/>
</dbReference>
<evidence type="ECO:0000259" key="4">
    <source>
        <dbReference type="PROSITE" id="PS50932"/>
    </source>
</evidence>
<comment type="caution">
    <text evidence="5">The sequence shown here is derived from an EMBL/GenBank/DDBJ whole genome shotgun (WGS) entry which is preliminary data.</text>
</comment>
<evidence type="ECO:0000256" key="1">
    <source>
        <dbReference type="ARBA" id="ARBA00023015"/>
    </source>
</evidence>
<organism evidence="5 6">
    <name type="scientific">Paraflavisolibacter caeni</name>
    <dbReference type="NCBI Taxonomy" id="2982496"/>
    <lineage>
        <taxon>Bacteria</taxon>
        <taxon>Pseudomonadati</taxon>
        <taxon>Bacteroidota</taxon>
        <taxon>Chitinophagia</taxon>
        <taxon>Chitinophagales</taxon>
        <taxon>Chitinophagaceae</taxon>
        <taxon>Paraflavisolibacter</taxon>
    </lineage>
</organism>
<dbReference type="PANTHER" id="PTHR30146">
    <property type="entry name" value="LACI-RELATED TRANSCRIPTIONAL REPRESSOR"/>
    <property type="match status" value="1"/>
</dbReference>
<dbReference type="Gene3D" id="1.10.260.40">
    <property type="entry name" value="lambda repressor-like DNA-binding domains"/>
    <property type="match status" value="1"/>
</dbReference>
<dbReference type="InterPro" id="IPR000843">
    <property type="entry name" value="HTH_LacI"/>
</dbReference>
<evidence type="ECO:0000313" key="5">
    <source>
        <dbReference type="EMBL" id="MCU7547719.1"/>
    </source>
</evidence>
<dbReference type="AlphaFoldDB" id="A0A9X3BEV2"/>
<evidence type="ECO:0000256" key="3">
    <source>
        <dbReference type="ARBA" id="ARBA00023163"/>
    </source>
</evidence>
<keyword evidence="1" id="KW-0805">Transcription regulation</keyword>
<name>A0A9X3BEV2_9BACT</name>
<dbReference type="SUPFAM" id="SSF53822">
    <property type="entry name" value="Periplasmic binding protein-like I"/>
    <property type="match status" value="1"/>
</dbReference>
<dbReference type="PANTHER" id="PTHR30146:SF144">
    <property type="entry name" value="LACI-FAMILY TRANSCRIPTION REGULATOR"/>
    <property type="match status" value="1"/>
</dbReference>
<dbReference type="GO" id="GO:0003700">
    <property type="term" value="F:DNA-binding transcription factor activity"/>
    <property type="evidence" value="ECO:0007669"/>
    <property type="project" value="TreeGrafter"/>
</dbReference>
<gene>
    <name evidence="5" type="ORF">OCK74_01275</name>
</gene>
<dbReference type="RefSeq" id="WP_279295165.1">
    <property type="nucleotide sequence ID" value="NZ_JAOTIF010000001.1"/>
</dbReference>
<dbReference type="GO" id="GO:0000976">
    <property type="term" value="F:transcription cis-regulatory region binding"/>
    <property type="evidence" value="ECO:0007669"/>
    <property type="project" value="TreeGrafter"/>
</dbReference>
<reference evidence="5" key="1">
    <citation type="submission" date="2022-09" db="EMBL/GenBank/DDBJ databases">
        <authorList>
            <person name="Yuan C."/>
            <person name="Ke Z."/>
        </authorList>
    </citation>
    <scope>NUCLEOTIDE SEQUENCE</scope>
    <source>
        <strain evidence="5">LB-8</strain>
    </source>
</reference>
<dbReference type="CDD" id="cd06307">
    <property type="entry name" value="PBP1_sugar_binding"/>
    <property type="match status" value="1"/>
</dbReference>
<keyword evidence="3" id="KW-0804">Transcription</keyword>
<reference evidence="5" key="2">
    <citation type="submission" date="2023-04" db="EMBL/GenBank/DDBJ databases">
        <title>Paracnuella aquatica gen. nov., sp. nov., a member of the family Chitinophagaceae isolated from a hot spring.</title>
        <authorList>
            <person name="Wang C."/>
        </authorList>
    </citation>
    <scope>NUCLEOTIDE SEQUENCE</scope>
    <source>
        <strain evidence="5">LB-8</strain>
    </source>
</reference>
<dbReference type="Pfam" id="PF13407">
    <property type="entry name" value="Peripla_BP_4"/>
    <property type="match status" value="1"/>
</dbReference>
<keyword evidence="6" id="KW-1185">Reference proteome</keyword>
<dbReference type="Pfam" id="PF00356">
    <property type="entry name" value="LacI"/>
    <property type="match status" value="1"/>
</dbReference>
<evidence type="ECO:0000313" key="6">
    <source>
        <dbReference type="Proteomes" id="UP001155483"/>
    </source>
</evidence>
<feature type="domain" description="HTH lacI-type" evidence="4">
    <location>
        <begin position="7"/>
        <end position="61"/>
    </location>
</feature>
<dbReference type="PROSITE" id="PS50932">
    <property type="entry name" value="HTH_LACI_2"/>
    <property type="match status" value="1"/>
</dbReference>
<protein>
    <submittedName>
        <fullName evidence="5">LacI family DNA-binding transcriptional regulator</fullName>
    </submittedName>
</protein>
<dbReference type="PROSITE" id="PS00356">
    <property type="entry name" value="HTH_LACI_1"/>
    <property type="match status" value="1"/>
</dbReference>
<proteinExistence type="predicted"/>
<dbReference type="SMART" id="SM00354">
    <property type="entry name" value="HTH_LACI"/>
    <property type="match status" value="1"/>
</dbReference>
<evidence type="ECO:0000256" key="2">
    <source>
        <dbReference type="ARBA" id="ARBA00023125"/>
    </source>
</evidence>
<dbReference type="InterPro" id="IPR025997">
    <property type="entry name" value="SBP_2_dom"/>
</dbReference>
<sequence length="355" mass="40754">MEENKNIRIIDIAKMAGVSIGTVDRVIHNRGRVSQKKLEKVKAILEQFNYTPNIIARSLVSKKSYKLIALIPSFAENEYWMYVAQGITKAAEEVRAYGVVVEQHHFNQYDKTSFDRAIEAIKSIEFDGIVIANFFKTSVITLSEFLNEKDVSYVYIDANIYDQHPLAYYGTNSYDSGAIAAQMMLERIDHNKDILVSKISYQQDELSNQVLNREKGFLDYLQNARYSGKIVDVRLKVEDPLYNFNTLDQIFRQHPNGAIAGAITFNSSCHILAHYLKEKEIRDIYLVGYDLIEKNRALLKEGTIKLLIGQRPELQGFNAIKALSNKIILGVDPERINFMPIDLLIKENVDYYKDF</sequence>